<dbReference type="RefSeq" id="WP_368635887.1">
    <property type="nucleotide sequence ID" value="NZ_JBFRHK010000003.1"/>
</dbReference>
<reference evidence="4 5" key="1">
    <citation type="submission" date="2024-07" db="EMBL/GenBank/DDBJ databases">
        <title>Characterization of a bacterium isolated from hydrolysated instant sea cucumber by whole-genome sequencing and metabolomics.</title>
        <authorList>
            <person name="Luo X."/>
            <person name="Zhang Z."/>
            <person name="Zheng Z."/>
            <person name="Zhang W."/>
            <person name="Ming T."/>
            <person name="Jiao L."/>
            <person name="Su X."/>
            <person name="Kong F."/>
            <person name="Xu J."/>
        </authorList>
    </citation>
    <scope>NUCLEOTIDE SEQUENCE [LARGE SCALE GENOMIC DNA]</scope>
    <source>
        <strain evidence="4 5">XL-2024</strain>
    </source>
</reference>
<comment type="caution">
    <text evidence="4">The sequence shown here is derived from an EMBL/GenBank/DDBJ whole genome shotgun (WGS) entry which is preliminary data.</text>
</comment>
<dbReference type="InterPro" id="IPR036291">
    <property type="entry name" value="NAD(P)-bd_dom_sf"/>
</dbReference>
<dbReference type="SUPFAM" id="SSF50129">
    <property type="entry name" value="GroES-like"/>
    <property type="match status" value="1"/>
</dbReference>
<evidence type="ECO:0000256" key="1">
    <source>
        <dbReference type="ARBA" id="ARBA00022857"/>
    </source>
</evidence>
<organism evidence="4 5">
    <name type="scientific">Lysinibacillus xylanilyticus</name>
    <dbReference type="NCBI Taxonomy" id="582475"/>
    <lineage>
        <taxon>Bacteria</taxon>
        <taxon>Bacillati</taxon>
        <taxon>Bacillota</taxon>
        <taxon>Bacilli</taxon>
        <taxon>Bacillales</taxon>
        <taxon>Bacillaceae</taxon>
        <taxon>Lysinibacillus</taxon>
    </lineage>
</organism>
<dbReference type="PANTHER" id="PTHR48106">
    <property type="entry name" value="QUINONE OXIDOREDUCTASE PIG3-RELATED"/>
    <property type="match status" value="1"/>
</dbReference>
<accession>A0ABV3VVQ9</accession>
<name>A0ABV3VVQ9_9BACI</name>
<proteinExistence type="predicted"/>
<dbReference type="Gene3D" id="3.40.50.720">
    <property type="entry name" value="NAD(P)-binding Rossmann-like Domain"/>
    <property type="match status" value="1"/>
</dbReference>
<dbReference type="Pfam" id="PF00107">
    <property type="entry name" value="ADH_zinc_N"/>
    <property type="match status" value="1"/>
</dbReference>
<dbReference type="PANTHER" id="PTHR48106:SF2">
    <property type="entry name" value="ZN2+-BINDING DEHYDROGENASE"/>
    <property type="match status" value="1"/>
</dbReference>
<dbReference type="SMART" id="SM00829">
    <property type="entry name" value="PKS_ER"/>
    <property type="match status" value="1"/>
</dbReference>
<dbReference type="SUPFAM" id="SSF51735">
    <property type="entry name" value="NAD(P)-binding Rossmann-fold domains"/>
    <property type="match status" value="1"/>
</dbReference>
<dbReference type="Pfam" id="PF08240">
    <property type="entry name" value="ADH_N"/>
    <property type="match status" value="1"/>
</dbReference>
<keyword evidence="2" id="KW-0560">Oxidoreductase</keyword>
<dbReference type="EMBL" id="JBFRHK010000003">
    <property type="protein sequence ID" value="MEX3744979.1"/>
    <property type="molecule type" value="Genomic_DNA"/>
</dbReference>
<dbReference type="Proteomes" id="UP001558534">
    <property type="component" value="Unassembled WGS sequence"/>
</dbReference>
<evidence type="ECO:0000313" key="4">
    <source>
        <dbReference type="EMBL" id="MEX3744979.1"/>
    </source>
</evidence>
<dbReference type="CDD" id="cd05282">
    <property type="entry name" value="ETR_like"/>
    <property type="match status" value="1"/>
</dbReference>
<keyword evidence="5" id="KW-1185">Reference proteome</keyword>
<protein>
    <submittedName>
        <fullName evidence="4">Zinc-dependent alcohol dehydrogenase family protein</fullName>
    </submittedName>
</protein>
<evidence type="ECO:0000256" key="2">
    <source>
        <dbReference type="ARBA" id="ARBA00023002"/>
    </source>
</evidence>
<dbReference type="InterPro" id="IPR020843">
    <property type="entry name" value="ER"/>
</dbReference>
<feature type="domain" description="Enoyl reductase (ER)" evidence="3">
    <location>
        <begin position="13"/>
        <end position="327"/>
    </location>
</feature>
<sequence>MKAKCIKLYEFGSPKDVVKFENKTIEPPQEHEILVRMLARPINPSDLIPIWGKYAHRISLPTIPGYEGVGIVEDVGPFVSQNLIGKRLLPLRGEGTWQEIVRTSAEFAIPIPDSIDDFTAAQMYINPMTAWVTCTDILQLRPNDVLVVNACGSAIGHIFAQLAKLLGFQLIAVTRNNRHTDDLIQLGASYVINTSIEPLYETVMELTNGKGADAAIDSVGGAAGNELAFSLKPGGNFLAIGLLSGVQVNWESIVKEANVNANMFHLRHWNKQVSIERWQDTFHHLIDLVNSGALKMMAVDSYYDLLDIKKAITVVESSKATKGKIFLTSFSRS</sequence>
<dbReference type="InterPro" id="IPR011032">
    <property type="entry name" value="GroES-like_sf"/>
</dbReference>
<dbReference type="InterPro" id="IPR013149">
    <property type="entry name" value="ADH-like_C"/>
</dbReference>
<dbReference type="InterPro" id="IPR013154">
    <property type="entry name" value="ADH-like_N"/>
</dbReference>
<gene>
    <name evidence="4" type="ORF">AB1300_07495</name>
</gene>
<evidence type="ECO:0000313" key="5">
    <source>
        <dbReference type="Proteomes" id="UP001558534"/>
    </source>
</evidence>
<keyword evidence="1" id="KW-0521">NADP</keyword>
<dbReference type="Gene3D" id="3.90.180.10">
    <property type="entry name" value="Medium-chain alcohol dehydrogenases, catalytic domain"/>
    <property type="match status" value="1"/>
</dbReference>
<evidence type="ECO:0000259" key="3">
    <source>
        <dbReference type="SMART" id="SM00829"/>
    </source>
</evidence>